<dbReference type="Proteomes" id="UP001343492">
    <property type="component" value="Unassembled WGS sequence"/>
</dbReference>
<gene>
    <name evidence="2" type="ORF">VRS74_02330</name>
</gene>
<evidence type="ECO:0000313" key="2">
    <source>
        <dbReference type="EMBL" id="MEE1876521.1"/>
    </source>
</evidence>
<reference evidence="2 3" key="1">
    <citation type="submission" date="2024-01" db="EMBL/GenBank/DDBJ databases">
        <title>The genome sequence of Erythrobacteraceae sp. strain 1XM1-14.</title>
        <authorList>
            <person name="Liu Y."/>
        </authorList>
    </citation>
    <scope>NUCLEOTIDE SEQUENCE [LARGE SCALE GENOMIC DNA]</scope>
    <source>
        <strain evidence="2 3">1XM1-14</strain>
    </source>
</reference>
<keyword evidence="1" id="KW-0472">Membrane</keyword>
<organism evidence="2 3">
    <name type="scientific">Altererythrobacter litoralis</name>
    <dbReference type="NCBI Taxonomy" id="3113904"/>
    <lineage>
        <taxon>Bacteria</taxon>
        <taxon>Pseudomonadati</taxon>
        <taxon>Pseudomonadota</taxon>
        <taxon>Alphaproteobacteria</taxon>
        <taxon>Sphingomonadales</taxon>
        <taxon>Erythrobacteraceae</taxon>
        <taxon>Altererythrobacter</taxon>
    </lineage>
</organism>
<accession>A0ABU7GC84</accession>
<feature type="transmembrane region" description="Helical" evidence="1">
    <location>
        <begin position="21"/>
        <end position="43"/>
    </location>
</feature>
<keyword evidence="1" id="KW-0812">Transmembrane</keyword>
<protein>
    <submittedName>
        <fullName evidence="2">Uncharacterized protein</fullName>
    </submittedName>
</protein>
<proteinExistence type="predicted"/>
<keyword evidence="3" id="KW-1185">Reference proteome</keyword>
<name>A0ABU7GC84_9SPHN</name>
<comment type="caution">
    <text evidence="2">The sequence shown here is derived from an EMBL/GenBank/DDBJ whole genome shotgun (WGS) entry which is preliminary data.</text>
</comment>
<evidence type="ECO:0000256" key="1">
    <source>
        <dbReference type="SAM" id="Phobius"/>
    </source>
</evidence>
<evidence type="ECO:0000313" key="3">
    <source>
        <dbReference type="Proteomes" id="UP001343492"/>
    </source>
</evidence>
<sequence>MARAARAYPAKRLPLSCHPAFVPLVSLWLTALLGGSVAVLPAAQLAALAEGDDRLALAGIAALVGGALGWIAARLATAIQQGLGRQRPAQPAAFVTRLLEEANAAEQAQAALQPADEAENDAETGPRHGKAVRLLRTSAPSELAMPQLVERFAVALEDRRLAEGKQPGKALPPDMAFELLALRNHLHRAALARG</sequence>
<feature type="transmembrane region" description="Helical" evidence="1">
    <location>
        <begin position="55"/>
        <end position="77"/>
    </location>
</feature>
<dbReference type="EMBL" id="JAZDQV010000002">
    <property type="protein sequence ID" value="MEE1876521.1"/>
    <property type="molecule type" value="Genomic_DNA"/>
</dbReference>
<dbReference type="RefSeq" id="WP_354143631.1">
    <property type="nucleotide sequence ID" value="NZ_JAZDQV010000002.1"/>
</dbReference>
<keyword evidence="1" id="KW-1133">Transmembrane helix</keyword>